<dbReference type="EMBL" id="PP511876">
    <property type="protein sequence ID" value="XCD08262.1"/>
    <property type="molecule type" value="Genomic_DNA"/>
</dbReference>
<accession>A0AAU8BBE9</accession>
<reference evidence="1" key="1">
    <citation type="submission" date="2024-03" db="EMBL/GenBank/DDBJ databases">
        <title>Diverse circular DNA viruses in blood, oral, and fecal samples of captive lemurs.</title>
        <authorList>
            <person name="Paietta E.N."/>
            <person name="Kraberger S."/>
            <person name="Lund M.C."/>
            <person name="Custer J.M."/>
            <person name="Vargas K.M."/>
            <person name="Ehmke E.E."/>
            <person name="Yoder A.D."/>
            <person name="Varsani A."/>
        </authorList>
    </citation>
    <scope>NUCLEOTIDE SEQUENCE</scope>
    <source>
        <strain evidence="1">Duke_30FF_63</strain>
    </source>
</reference>
<name>A0AAU8BBE9_9CAUD</name>
<evidence type="ECO:0000313" key="1">
    <source>
        <dbReference type="EMBL" id="XCD08262.1"/>
    </source>
</evidence>
<proteinExistence type="predicted"/>
<protein>
    <submittedName>
        <fullName evidence="1">Uncharacterized protein</fullName>
    </submittedName>
</protein>
<organism evidence="1">
    <name type="scientific">Dulem virus 42</name>
    <dbReference type="NCBI Taxonomy" id="3145760"/>
    <lineage>
        <taxon>Viruses</taxon>
        <taxon>Duplodnaviria</taxon>
        <taxon>Heunggongvirae</taxon>
        <taxon>Uroviricota</taxon>
        <taxon>Caudoviricetes</taxon>
    </lineage>
</organism>
<sequence>MLQMSSIKLFIPSSPNLFLIRLYYCNAYL</sequence>